<feature type="signal peptide" evidence="1">
    <location>
        <begin position="1"/>
        <end position="24"/>
    </location>
</feature>
<accession>F0JA86</accession>
<keyword evidence="1" id="KW-0732">Signal</keyword>
<dbReference type="EMBL" id="BK007787">
    <property type="protein sequence ID" value="DAA34734.1"/>
    <property type="molecule type" value="mRNA"/>
</dbReference>
<organism evidence="2">
    <name type="scientific">Amblyomma variegatum</name>
    <name type="common">Tropical bont tick</name>
    <dbReference type="NCBI Taxonomy" id="34610"/>
    <lineage>
        <taxon>Eukaryota</taxon>
        <taxon>Metazoa</taxon>
        <taxon>Ecdysozoa</taxon>
        <taxon>Arthropoda</taxon>
        <taxon>Chelicerata</taxon>
        <taxon>Arachnida</taxon>
        <taxon>Acari</taxon>
        <taxon>Parasitiformes</taxon>
        <taxon>Ixodida</taxon>
        <taxon>Ixodoidea</taxon>
        <taxon>Ixodidae</taxon>
        <taxon>Amblyomminae</taxon>
        <taxon>Amblyomma</taxon>
    </lineage>
</organism>
<feature type="chain" id="PRO_5003250804" evidence="1">
    <location>
        <begin position="25"/>
        <end position="114"/>
    </location>
</feature>
<dbReference type="AlphaFoldDB" id="F0JA86"/>
<reference evidence="2" key="1">
    <citation type="journal article" date="2011" name="BMC Genomics">
        <title>A further insight into the sialome of the tropical bont tick, Amblyomma variegatum.</title>
        <authorList>
            <person name="Ribeiro J.M."/>
            <person name="Anderson J.M."/>
            <person name="Manoukis N.C."/>
            <person name="Meng Z."/>
            <person name="Francishetti I.M."/>
        </authorList>
    </citation>
    <scope>NUCLEOTIDE SEQUENCE</scope>
    <source>
        <strain evidence="2">Amb_var-821</strain>
        <tissue evidence="2">Salivary gland</tissue>
    </source>
</reference>
<sequence length="114" mass="12917">MAMARKAWGPQFHQTLFWCTMCLSAPLASPSQQPRTALHGLPLLSPLQLGMLTEKQEVLHMALQTNQLVHEHLLHPWTGPCSSSRQPLLHLRLQWPHQVVARVARHGCSPAWPR</sequence>
<proteinExistence type="evidence at transcript level"/>
<protein>
    <submittedName>
        <fullName evidence="2">Hypothetical secreted protein 821</fullName>
    </submittedName>
</protein>
<name>F0JA86_AMBVA</name>
<evidence type="ECO:0000256" key="1">
    <source>
        <dbReference type="SAM" id="SignalP"/>
    </source>
</evidence>
<evidence type="ECO:0000313" key="2">
    <source>
        <dbReference type="EMBL" id="DAA34734.1"/>
    </source>
</evidence>